<keyword evidence="5 8" id="KW-0472">Membrane</keyword>
<dbReference type="GO" id="GO:0016020">
    <property type="term" value="C:membrane"/>
    <property type="evidence" value="ECO:0007669"/>
    <property type="project" value="UniProtKB-SubCell"/>
</dbReference>
<evidence type="ECO:0000256" key="2">
    <source>
        <dbReference type="ARBA" id="ARBA00022692"/>
    </source>
</evidence>
<dbReference type="Gene3D" id="1.20.1070.10">
    <property type="entry name" value="Rhodopsin 7-helix transmembrane proteins"/>
    <property type="match status" value="1"/>
</dbReference>
<evidence type="ECO:0000256" key="5">
    <source>
        <dbReference type="ARBA" id="ARBA00023136"/>
    </source>
</evidence>
<keyword evidence="2 8" id="KW-0812">Transmembrane</keyword>
<reference evidence="10" key="1">
    <citation type="submission" date="2022-08" db="UniProtKB">
        <authorList>
            <consortium name="EnsemblMetazoa"/>
        </authorList>
    </citation>
    <scope>IDENTIFICATION</scope>
    <source>
        <strain evidence="10">05x7-T-G4-1.051#20</strain>
    </source>
</reference>
<evidence type="ECO:0000256" key="7">
    <source>
        <dbReference type="ARBA" id="ARBA00023224"/>
    </source>
</evidence>
<evidence type="ECO:0000256" key="1">
    <source>
        <dbReference type="ARBA" id="ARBA00004141"/>
    </source>
</evidence>
<dbReference type="InterPro" id="IPR017452">
    <property type="entry name" value="GPCR_Rhodpsn_7TM"/>
</dbReference>
<organism evidence="10 11">
    <name type="scientific">Magallana gigas</name>
    <name type="common">Pacific oyster</name>
    <name type="synonym">Crassostrea gigas</name>
    <dbReference type="NCBI Taxonomy" id="29159"/>
    <lineage>
        <taxon>Eukaryota</taxon>
        <taxon>Metazoa</taxon>
        <taxon>Spiralia</taxon>
        <taxon>Lophotrochozoa</taxon>
        <taxon>Mollusca</taxon>
        <taxon>Bivalvia</taxon>
        <taxon>Autobranchia</taxon>
        <taxon>Pteriomorphia</taxon>
        <taxon>Ostreida</taxon>
        <taxon>Ostreoidea</taxon>
        <taxon>Ostreidae</taxon>
        <taxon>Magallana</taxon>
    </lineage>
</organism>
<sequence>MIKREKKVAITLFLMVGSFIVAWLPYSIYGFICILGYSKDIPLVWHTIPSVFAKASILWNPLIYASRSKVMKKALAETFPFLRWLIRNPDKVQTNEQKNQTSLTLLRSRTLNSSDVVVQSSSENPAISASV</sequence>
<dbReference type="PROSITE" id="PS50262">
    <property type="entry name" value="G_PROTEIN_RECEP_F1_2"/>
    <property type="match status" value="1"/>
</dbReference>
<comment type="subcellular location">
    <subcellularLocation>
        <location evidence="1">Membrane</location>
        <topology evidence="1">Multi-pass membrane protein</topology>
    </subcellularLocation>
</comment>
<feature type="transmembrane region" description="Helical" evidence="8">
    <location>
        <begin position="43"/>
        <end position="65"/>
    </location>
</feature>
<dbReference type="SUPFAM" id="SSF81321">
    <property type="entry name" value="Family A G protein-coupled receptor-like"/>
    <property type="match status" value="1"/>
</dbReference>
<evidence type="ECO:0000256" key="4">
    <source>
        <dbReference type="ARBA" id="ARBA00023040"/>
    </source>
</evidence>
<evidence type="ECO:0000256" key="3">
    <source>
        <dbReference type="ARBA" id="ARBA00022989"/>
    </source>
</evidence>
<keyword evidence="3 8" id="KW-1133">Transmembrane helix</keyword>
<keyword evidence="4" id="KW-0297">G-protein coupled receptor</keyword>
<dbReference type="Proteomes" id="UP000005408">
    <property type="component" value="Unassembled WGS sequence"/>
</dbReference>
<evidence type="ECO:0000256" key="6">
    <source>
        <dbReference type="ARBA" id="ARBA00023170"/>
    </source>
</evidence>
<dbReference type="PANTHER" id="PTHR24240">
    <property type="entry name" value="OPSIN"/>
    <property type="match status" value="1"/>
</dbReference>
<feature type="transmembrane region" description="Helical" evidence="8">
    <location>
        <begin position="12"/>
        <end position="37"/>
    </location>
</feature>
<proteinExistence type="predicted"/>
<evidence type="ECO:0000259" key="9">
    <source>
        <dbReference type="PROSITE" id="PS50262"/>
    </source>
</evidence>
<dbReference type="InterPro" id="IPR050125">
    <property type="entry name" value="GPCR_opsins"/>
</dbReference>
<accession>A0A8W8HXQ2</accession>
<dbReference type="GO" id="GO:0004930">
    <property type="term" value="F:G protein-coupled receptor activity"/>
    <property type="evidence" value="ECO:0007669"/>
    <property type="project" value="UniProtKB-KW"/>
</dbReference>
<keyword evidence="7" id="KW-0807">Transducer</keyword>
<dbReference type="PRINTS" id="PR00237">
    <property type="entry name" value="GPCRRHODOPSN"/>
</dbReference>
<protein>
    <recommendedName>
        <fullName evidence="9">G-protein coupled receptors family 1 profile domain-containing protein</fullName>
    </recommendedName>
</protein>
<keyword evidence="11" id="KW-1185">Reference proteome</keyword>
<evidence type="ECO:0000256" key="8">
    <source>
        <dbReference type="SAM" id="Phobius"/>
    </source>
</evidence>
<evidence type="ECO:0000313" key="11">
    <source>
        <dbReference type="Proteomes" id="UP000005408"/>
    </source>
</evidence>
<keyword evidence="6" id="KW-0675">Receptor</keyword>
<dbReference type="InterPro" id="IPR000276">
    <property type="entry name" value="GPCR_Rhodpsn"/>
</dbReference>
<dbReference type="AlphaFoldDB" id="A0A8W8HXQ2"/>
<dbReference type="EnsemblMetazoa" id="G11595.1">
    <property type="protein sequence ID" value="G11595.1:cds"/>
    <property type="gene ID" value="G11595"/>
</dbReference>
<feature type="domain" description="G-protein coupled receptors family 1 profile" evidence="9">
    <location>
        <begin position="1"/>
        <end position="64"/>
    </location>
</feature>
<dbReference type="Pfam" id="PF00001">
    <property type="entry name" value="7tm_1"/>
    <property type="match status" value="1"/>
</dbReference>
<name>A0A8W8HXQ2_MAGGI</name>
<evidence type="ECO:0000313" key="10">
    <source>
        <dbReference type="EnsemblMetazoa" id="G11595.1:cds"/>
    </source>
</evidence>